<keyword evidence="2" id="KW-1185">Reference proteome</keyword>
<dbReference type="RefSeq" id="WP_149333517.1">
    <property type="nucleotide sequence ID" value="NZ_QOVF01000005.1"/>
</dbReference>
<proteinExistence type="predicted"/>
<dbReference type="EMBL" id="QOVF01000005">
    <property type="protein sequence ID" value="KAA0693231.1"/>
    <property type="molecule type" value="Genomic_DNA"/>
</dbReference>
<accession>A0A7V7GRS4</accession>
<dbReference type="Pfam" id="PF06945">
    <property type="entry name" value="DUF1289"/>
    <property type="match status" value="1"/>
</dbReference>
<reference evidence="1 2" key="1">
    <citation type="submission" date="2018-07" db="EMBL/GenBank/DDBJ databases">
        <title>Pseudomonas laoshanensis sp. nov., isolated from soil.</title>
        <authorList>
            <person name="Sun J."/>
            <person name="Yu L."/>
            <person name="Wang M."/>
            <person name="Zhang C."/>
        </authorList>
    </citation>
    <scope>NUCLEOTIDE SEQUENCE [LARGE SCALE GENOMIC DNA]</scope>
    <source>
        <strain evidence="1 2">Y22</strain>
    </source>
</reference>
<evidence type="ECO:0000313" key="2">
    <source>
        <dbReference type="Proteomes" id="UP000463138"/>
    </source>
</evidence>
<dbReference type="InterPro" id="IPR010710">
    <property type="entry name" value="DUF1289"/>
</dbReference>
<name>A0A7V7GRS4_9GAMM</name>
<evidence type="ECO:0000313" key="1">
    <source>
        <dbReference type="EMBL" id="KAA0693231.1"/>
    </source>
</evidence>
<dbReference type="AlphaFoldDB" id="A0A7V7GRS4"/>
<sequence>MQQAAVKSPCIGVCALDEQNLCTGCQRSGEEITLWGRMSDAQRREVLLLCESRARAQGLWFSVQTS</sequence>
<dbReference type="OrthoDB" id="9811423at2"/>
<comment type="caution">
    <text evidence="1">The sequence shown here is derived from an EMBL/GenBank/DDBJ whole genome shotgun (WGS) entry which is preliminary data.</text>
</comment>
<protein>
    <submittedName>
        <fullName evidence="1">DUF1289 domain-containing protein</fullName>
    </submittedName>
</protein>
<organism evidence="1 2">
    <name type="scientific">Halopseudomonas laoshanensis</name>
    <dbReference type="NCBI Taxonomy" id="2268758"/>
    <lineage>
        <taxon>Bacteria</taxon>
        <taxon>Pseudomonadati</taxon>
        <taxon>Pseudomonadota</taxon>
        <taxon>Gammaproteobacteria</taxon>
        <taxon>Pseudomonadales</taxon>
        <taxon>Pseudomonadaceae</taxon>
        <taxon>Halopseudomonas</taxon>
    </lineage>
</organism>
<dbReference type="PANTHER" id="PTHR35175">
    <property type="entry name" value="DUF1289 DOMAIN-CONTAINING PROTEIN"/>
    <property type="match status" value="1"/>
</dbReference>
<dbReference type="Proteomes" id="UP000463138">
    <property type="component" value="Unassembled WGS sequence"/>
</dbReference>
<dbReference type="PANTHER" id="PTHR35175:SF2">
    <property type="entry name" value="DUF1289 DOMAIN-CONTAINING PROTEIN"/>
    <property type="match status" value="1"/>
</dbReference>
<gene>
    <name evidence="1" type="ORF">DT594_15265</name>
</gene>